<dbReference type="PANTHER" id="PTHR12570:SF9">
    <property type="entry name" value="MAGNESIUM TRANSPORTER NIPA8-RELATED"/>
    <property type="match status" value="1"/>
</dbReference>
<gene>
    <name evidence="7" type="primary">NIPAL3_6</name>
    <name evidence="7" type="ORF">FOZ62_023911</name>
</gene>
<dbReference type="InterPro" id="IPR037185">
    <property type="entry name" value="EmrE-like"/>
</dbReference>
<dbReference type="EMBL" id="JABANM010005141">
    <property type="protein sequence ID" value="KAF4748109.1"/>
    <property type="molecule type" value="Genomic_DNA"/>
</dbReference>
<dbReference type="SUPFAM" id="SSF103481">
    <property type="entry name" value="Multidrug resistance efflux transporter EmrE"/>
    <property type="match status" value="1"/>
</dbReference>
<sequence>MTAAWGFALGICINIVGAVTTNLGTVLMKYHAAIRSGFGPWLKVGLTLFCIGSILTFSSFALAPQSLLAGVSAVQFVSNLLFARFLLGENFNVSNIAGTVIIIISIVLLVVASLETENPDSVDEIFDDYFFSFHHLYFLCGLLGLCSLLAIMFWLRTGVFVFWARNSSKATRLQWELSLPRSQGRKTRFVLPLLYSTVAASIGGQSVVSGKVLAVVLAAGIVEGEPQQLYQPRTFLVLALWILAAVFWVIHLNRALRIFPGAFVVPLTQVCWTFATMMSGGIVFKEFQQMAAWALALFSVAAAVLFFGVFLLSPRKGQATDADEGQQQTAAEGICDEGEGTREGLDADGSEVPPPLPPLGPRRNTETELSARQNSMRQFMSAISIDACRDVRSDDELQMPGSFIFTPRGESMHAPDQPAGPSAAIRADGRQVTVTLEASLEESGDVEASFPDPPYIRIMRWWCRRRRARRQRSRVRSSSGGSKDLPSTGARSSELSTPKEIGSSDIEMAVRDEPLPDDDEPAQQLGHRSPSGRFDYTSAGVPATVPEGGPLPNIPEEDEFVEEQKPPASAPESAAKRSCGHWCGGMGEKLKHQLYKVLPAITIDASQEYRNQDQFRVQGAFVFNNNSCSEDDSSTRRRADSSRYERPKCIALQNGDIPDPPIYELKKRMRSISGDKRKTAGEVRERHPEDEGSHVPAEDEPLMSSRD</sequence>
<feature type="region of interest" description="Disordered" evidence="5">
    <location>
        <begin position="472"/>
        <end position="578"/>
    </location>
</feature>
<dbReference type="InterPro" id="IPR008521">
    <property type="entry name" value="Mg_trans_NIPA"/>
</dbReference>
<feature type="transmembrane region" description="Helical" evidence="6">
    <location>
        <begin position="67"/>
        <end position="87"/>
    </location>
</feature>
<evidence type="ECO:0000256" key="2">
    <source>
        <dbReference type="ARBA" id="ARBA00022692"/>
    </source>
</evidence>
<evidence type="ECO:0000256" key="1">
    <source>
        <dbReference type="ARBA" id="ARBA00004141"/>
    </source>
</evidence>
<dbReference type="GO" id="GO:0016020">
    <property type="term" value="C:membrane"/>
    <property type="evidence" value="ECO:0007669"/>
    <property type="project" value="UniProtKB-SubCell"/>
</dbReference>
<dbReference type="Proteomes" id="UP000574390">
    <property type="component" value="Unassembled WGS sequence"/>
</dbReference>
<evidence type="ECO:0000256" key="5">
    <source>
        <dbReference type="SAM" id="MobiDB-lite"/>
    </source>
</evidence>
<feature type="region of interest" description="Disordered" evidence="5">
    <location>
        <begin position="624"/>
        <end position="707"/>
    </location>
</feature>
<evidence type="ECO:0000256" key="4">
    <source>
        <dbReference type="ARBA" id="ARBA00023136"/>
    </source>
</evidence>
<dbReference type="GO" id="GO:0015095">
    <property type="term" value="F:magnesium ion transmembrane transporter activity"/>
    <property type="evidence" value="ECO:0007669"/>
    <property type="project" value="InterPro"/>
</dbReference>
<name>A0A7J6TRX4_PEROL</name>
<feature type="transmembrane region" description="Helical" evidence="6">
    <location>
        <begin position="234"/>
        <end position="250"/>
    </location>
</feature>
<dbReference type="PANTHER" id="PTHR12570">
    <property type="match status" value="1"/>
</dbReference>
<reference evidence="7 8" key="1">
    <citation type="submission" date="2020-04" db="EMBL/GenBank/DDBJ databases">
        <title>Perkinsus olseni comparative genomics.</title>
        <authorList>
            <person name="Bogema D.R."/>
        </authorList>
    </citation>
    <scope>NUCLEOTIDE SEQUENCE [LARGE SCALE GENOMIC DNA]</scope>
    <source>
        <strain evidence="7">ATCC PRA-205</strain>
    </source>
</reference>
<keyword evidence="2 6" id="KW-0812">Transmembrane</keyword>
<feature type="transmembrane region" description="Helical" evidence="6">
    <location>
        <begin position="94"/>
        <end position="114"/>
    </location>
</feature>
<accession>A0A7J6TRX4</accession>
<organism evidence="7 8">
    <name type="scientific">Perkinsus olseni</name>
    <name type="common">Perkinsus atlanticus</name>
    <dbReference type="NCBI Taxonomy" id="32597"/>
    <lineage>
        <taxon>Eukaryota</taxon>
        <taxon>Sar</taxon>
        <taxon>Alveolata</taxon>
        <taxon>Perkinsozoa</taxon>
        <taxon>Perkinsea</taxon>
        <taxon>Perkinsida</taxon>
        <taxon>Perkinsidae</taxon>
        <taxon>Perkinsus</taxon>
    </lineage>
</organism>
<keyword evidence="4 6" id="KW-0472">Membrane</keyword>
<feature type="transmembrane region" description="Helical" evidence="6">
    <location>
        <begin position="6"/>
        <end position="28"/>
    </location>
</feature>
<feature type="compositionally biased region" description="Basic and acidic residues" evidence="5">
    <location>
        <begin position="633"/>
        <end position="648"/>
    </location>
</feature>
<comment type="caution">
    <text evidence="7">The sequence shown here is derived from an EMBL/GenBank/DDBJ whole genome shotgun (WGS) entry which is preliminary data.</text>
</comment>
<feature type="compositionally biased region" description="Basic and acidic residues" evidence="5">
    <location>
        <begin position="673"/>
        <end position="697"/>
    </location>
</feature>
<feature type="transmembrane region" description="Helical" evidence="6">
    <location>
        <begin position="290"/>
        <end position="312"/>
    </location>
</feature>
<proteinExistence type="predicted"/>
<dbReference type="Pfam" id="PF05653">
    <property type="entry name" value="Mg_trans_NIPA"/>
    <property type="match status" value="2"/>
</dbReference>
<feature type="region of interest" description="Disordered" evidence="5">
    <location>
        <begin position="320"/>
        <end position="371"/>
    </location>
</feature>
<evidence type="ECO:0000256" key="3">
    <source>
        <dbReference type="ARBA" id="ARBA00022989"/>
    </source>
</evidence>
<evidence type="ECO:0000256" key="6">
    <source>
        <dbReference type="SAM" id="Phobius"/>
    </source>
</evidence>
<keyword evidence="3 6" id="KW-1133">Transmembrane helix</keyword>
<dbReference type="AlphaFoldDB" id="A0A7J6TRX4"/>
<evidence type="ECO:0000313" key="8">
    <source>
        <dbReference type="Proteomes" id="UP000574390"/>
    </source>
</evidence>
<feature type="transmembrane region" description="Helical" evidence="6">
    <location>
        <begin position="40"/>
        <end position="61"/>
    </location>
</feature>
<protein>
    <submittedName>
        <fullName evidence="7">NIPA-like protein 3</fullName>
    </submittedName>
</protein>
<feature type="transmembrane region" description="Helical" evidence="6">
    <location>
        <begin position="134"/>
        <end position="155"/>
    </location>
</feature>
<evidence type="ECO:0000313" key="7">
    <source>
        <dbReference type="EMBL" id="KAF4748109.1"/>
    </source>
</evidence>
<feature type="transmembrane region" description="Helical" evidence="6">
    <location>
        <begin position="262"/>
        <end position="284"/>
    </location>
</feature>
<comment type="subcellular location">
    <subcellularLocation>
        <location evidence="1">Membrane</location>
        <topology evidence="1">Multi-pass membrane protein</topology>
    </subcellularLocation>
</comment>